<keyword evidence="1" id="KW-0732">Signal</keyword>
<organism evidence="3 4">
    <name type="scientific">Hymenobacter negativus</name>
    <dbReference type="NCBI Taxonomy" id="2795026"/>
    <lineage>
        <taxon>Bacteria</taxon>
        <taxon>Pseudomonadati</taxon>
        <taxon>Bacteroidota</taxon>
        <taxon>Cytophagia</taxon>
        <taxon>Cytophagales</taxon>
        <taxon>Hymenobacteraceae</taxon>
        <taxon>Hymenobacter</taxon>
    </lineage>
</organism>
<dbReference type="InterPro" id="IPR025665">
    <property type="entry name" value="Beta-barrel_OMP_2"/>
</dbReference>
<feature type="chain" id="PRO_5046738530" evidence="1">
    <location>
        <begin position="20"/>
        <end position="221"/>
    </location>
</feature>
<evidence type="ECO:0000313" key="3">
    <source>
        <dbReference type="EMBL" id="MBO2007600.1"/>
    </source>
</evidence>
<evidence type="ECO:0000259" key="2">
    <source>
        <dbReference type="Pfam" id="PF13568"/>
    </source>
</evidence>
<proteinExistence type="predicted"/>
<accession>A0ABS3QA64</accession>
<keyword evidence="4" id="KW-1185">Reference proteome</keyword>
<dbReference type="Proteomes" id="UP000664369">
    <property type="component" value="Unassembled WGS sequence"/>
</dbReference>
<dbReference type="EMBL" id="JAGETZ010000001">
    <property type="protein sequence ID" value="MBO2007600.1"/>
    <property type="molecule type" value="Genomic_DNA"/>
</dbReference>
<gene>
    <name evidence="3" type="ORF">J4E00_00960</name>
</gene>
<dbReference type="RefSeq" id="WP_208173138.1">
    <property type="nucleotide sequence ID" value="NZ_JAGETZ010000001.1"/>
</dbReference>
<protein>
    <submittedName>
        <fullName evidence="3">PorT family protein</fullName>
    </submittedName>
</protein>
<evidence type="ECO:0000313" key="4">
    <source>
        <dbReference type="Proteomes" id="UP000664369"/>
    </source>
</evidence>
<sequence>MKMLVYVALLPIGTGVANAQDGFSFGPQLGGNLSILHASTHATTLGQLRPGFEAGVLAAWQHQHWSLQSGLCFSQQGTSNYARPYTLVAESIDYRLNYLQLPLAVAYALRPTGRGLQVFAGPYLSLLVGGKQDTRAGNAPVVSTPVRRAGGTPSYDNAVYTQGLDAGLQAGLGYRTERLLFQASASLGLRDLSVSPADVLHSPYYSRGLRLSVAYLFPPKS</sequence>
<feature type="domain" description="Outer membrane protein beta-barrel" evidence="2">
    <location>
        <begin position="19"/>
        <end position="192"/>
    </location>
</feature>
<feature type="signal peptide" evidence="1">
    <location>
        <begin position="1"/>
        <end position="19"/>
    </location>
</feature>
<dbReference type="Pfam" id="PF13568">
    <property type="entry name" value="OMP_b-brl_2"/>
    <property type="match status" value="1"/>
</dbReference>
<comment type="caution">
    <text evidence="3">The sequence shown here is derived from an EMBL/GenBank/DDBJ whole genome shotgun (WGS) entry which is preliminary data.</text>
</comment>
<reference evidence="3 4" key="1">
    <citation type="submission" date="2021-03" db="EMBL/GenBank/DDBJ databases">
        <authorList>
            <person name="Kim M.K."/>
        </authorList>
    </citation>
    <scope>NUCLEOTIDE SEQUENCE [LARGE SCALE GENOMIC DNA]</scope>
    <source>
        <strain evidence="3 4">BT442</strain>
    </source>
</reference>
<evidence type="ECO:0000256" key="1">
    <source>
        <dbReference type="SAM" id="SignalP"/>
    </source>
</evidence>
<name>A0ABS3QA64_9BACT</name>